<accession>A0A5M9LTN7</accession>
<dbReference type="AlphaFoldDB" id="A0A5M9LTN7"/>
<dbReference type="EMBL" id="NQIK02000001">
    <property type="protein sequence ID" value="KAF7578007.1"/>
    <property type="molecule type" value="Genomic_DNA"/>
</dbReference>
<name>A0A5M9LTN7_9PLEO</name>
<sequence length="74" mass="7756">MKSTQILAAIALLASSSFAQNCGYHDKGNCPGNEIIITCAPPAEPPTPCSTIFQKVAAPTYCCKSDPMLKKGPN</sequence>
<dbReference type="RefSeq" id="XP_065965724.1">
    <property type="nucleotide sequence ID" value="XM_066103522.1"/>
</dbReference>
<protein>
    <submittedName>
        <fullName evidence="1">Uncharacterized protein</fullName>
    </submittedName>
</protein>
<comment type="caution">
    <text evidence="1">The sequence shown here is derived from an EMBL/GenBank/DDBJ whole genome shotgun (WGS) entry which is preliminary data.</text>
</comment>
<dbReference type="GeneID" id="90954256"/>
<gene>
    <name evidence="1" type="ORF">PtrM4_022470</name>
</gene>
<dbReference type="Proteomes" id="UP000245464">
    <property type="component" value="Chromosome 1"/>
</dbReference>
<evidence type="ECO:0000313" key="1">
    <source>
        <dbReference type="EMBL" id="KAF7578007.1"/>
    </source>
</evidence>
<dbReference type="KEGG" id="ptrr:90954256"/>
<reference evidence="1 2" key="1">
    <citation type="journal article" date="2018" name="BMC Genomics">
        <title>Comparative genomics of the wheat fungal pathogen Pyrenophora tritici-repentis reveals chromosomal variations and genome plasticity.</title>
        <authorList>
            <person name="Moolhuijzen P."/>
            <person name="See P.T."/>
            <person name="Hane J.K."/>
            <person name="Shi G."/>
            <person name="Liu Z."/>
            <person name="Oliver R.P."/>
            <person name="Moffat C.S."/>
        </authorList>
    </citation>
    <scope>NUCLEOTIDE SEQUENCE [LARGE SCALE GENOMIC DNA]</scope>
    <source>
        <strain evidence="1">M4</strain>
    </source>
</reference>
<evidence type="ECO:0000313" key="2">
    <source>
        <dbReference type="Proteomes" id="UP000245464"/>
    </source>
</evidence>
<organism evidence="1 2">
    <name type="scientific">Pyrenophora tritici-repentis</name>
    <dbReference type="NCBI Taxonomy" id="45151"/>
    <lineage>
        <taxon>Eukaryota</taxon>
        <taxon>Fungi</taxon>
        <taxon>Dikarya</taxon>
        <taxon>Ascomycota</taxon>
        <taxon>Pezizomycotina</taxon>
        <taxon>Dothideomycetes</taxon>
        <taxon>Pleosporomycetidae</taxon>
        <taxon>Pleosporales</taxon>
        <taxon>Pleosporineae</taxon>
        <taxon>Pleosporaceae</taxon>
        <taxon>Pyrenophora</taxon>
    </lineage>
</organism>
<proteinExistence type="predicted"/>